<proteinExistence type="predicted"/>
<dbReference type="AlphaFoldDB" id="A0A6L2M1U9"/>
<feature type="compositionally biased region" description="Basic and acidic residues" evidence="1">
    <location>
        <begin position="263"/>
        <end position="275"/>
    </location>
</feature>
<evidence type="ECO:0000256" key="1">
    <source>
        <dbReference type="SAM" id="MobiDB-lite"/>
    </source>
</evidence>
<organism evidence="2">
    <name type="scientific">Tanacetum cinerariifolium</name>
    <name type="common">Dalmatian daisy</name>
    <name type="synonym">Chrysanthemum cinerariifolium</name>
    <dbReference type="NCBI Taxonomy" id="118510"/>
    <lineage>
        <taxon>Eukaryota</taxon>
        <taxon>Viridiplantae</taxon>
        <taxon>Streptophyta</taxon>
        <taxon>Embryophyta</taxon>
        <taxon>Tracheophyta</taxon>
        <taxon>Spermatophyta</taxon>
        <taxon>Magnoliopsida</taxon>
        <taxon>eudicotyledons</taxon>
        <taxon>Gunneridae</taxon>
        <taxon>Pentapetalae</taxon>
        <taxon>asterids</taxon>
        <taxon>campanulids</taxon>
        <taxon>Asterales</taxon>
        <taxon>Asteraceae</taxon>
        <taxon>Asteroideae</taxon>
        <taxon>Anthemideae</taxon>
        <taxon>Anthemidinae</taxon>
        <taxon>Tanacetum</taxon>
    </lineage>
</organism>
<dbReference type="EMBL" id="BKCJ010005665">
    <property type="protein sequence ID" value="GEU67978.1"/>
    <property type="molecule type" value="Genomic_DNA"/>
</dbReference>
<comment type="caution">
    <text evidence="2">The sequence shown here is derived from an EMBL/GenBank/DDBJ whole genome shotgun (WGS) entry which is preliminary data.</text>
</comment>
<reference evidence="2" key="1">
    <citation type="journal article" date="2019" name="Sci. Rep.">
        <title>Draft genome of Tanacetum cinerariifolium, the natural source of mosquito coil.</title>
        <authorList>
            <person name="Yamashiro T."/>
            <person name="Shiraishi A."/>
            <person name="Satake H."/>
            <person name="Nakayama K."/>
        </authorList>
    </citation>
    <scope>NUCLEOTIDE SEQUENCE</scope>
</reference>
<evidence type="ECO:0000313" key="2">
    <source>
        <dbReference type="EMBL" id="GEU67978.1"/>
    </source>
</evidence>
<protein>
    <submittedName>
        <fullName evidence="2">Uncharacterized mitochondrial protein AtMg00810-like</fullName>
    </submittedName>
</protein>
<name>A0A6L2M1U9_TANCI</name>
<sequence length="448" mass="51554">MGLGYSKDSGFELIAYIDADHAGCNDDGKSTSGGIQFLGDKLVSWLLKNQDCTAITVIKVPNPKDTIKFMLDTKEFTYTVDMFRVTLHLPVETPENPFVAPVNIQTIEAFMNRVGYQGEVDKKKINILQLFHAVINRTNVGYANLLWWDFMNNVFQKKEAIQIDEDYHSIKDDSPLVSVYTTGNVLVRGMLILDECLTEKIRDTDDFKDYEMVFVRVDVPMNQPQLVVSIQGTHRTTPRAHMTPTISTTRTSKNVTDDDEEIEKEKNNEEIEKEKKDKEIEKERILMMLKKRIRLLRKKMLMLQRKVSSSDETVSEELTTTVSPTTATTSKYLSTSKCKKKSISYKSKILPKIIVGMCRRRGQIRSHIKNKFVNREFFMSKIREVLDHCNNVVPELTFAKTNEIINKEMPCLVNLAVNKDREVDPINAQEMISKEFSTHVPKMIEELF</sequence>
<accession>A0A6L2M1U9</accession>
<feature type="region of interest" description="Disordered" evidence="1">
    <location>
        <begin position="249"/>
        <end position="275"/>
    </location>
</feature>
<gene>
    <name evidence="2" type="ORF">Tci_039956</name>
</gene>